<dbReference type="Proteomes" id="UP001497382">
    <property type="component" value="Unassembled WGS sequence"/>
</dbReference>
<dbReference type="Pfam" id="PF00795">
    <property type="entry name" value="CN_hydrolase"/>
    <property type="match status" value="1"/>
</dbReference>
<dbReference type="PANTHER" id="PTHR10609">
    <property type="entry name" value="BIOTINIDASE-RELATED"/>
    <property type="match status" value="1"/>
</dbReference>
<dbReference type="AlphaFoldDB" id="A0AAV1ZRZ1"/>
<dbReference type="PANTHER" id="PTHR10609:SF27">
    <property type="entry name" value="CN HYDROLASE DOMAIN-CONTAINING PROTEIN-RELATED"/>
    <property type="match status" value="1"/>
</dbReference>
<proteinExistence type="inferred from homology"/>
<protein>
    <recommendedName>
        <fullName evidence="3">CN hydrolase domain-containing protein</fullName>
    </recommendedName>
</protein>
<reference evidence="4 5" key="1">
    <citation type="submission" date="2024-04" db="EMBL/GenBank/DDBJ databases">
        <authorList>
            <person name="Rising A."/>
            <person name="Reimegard J."/>
            <person name="Sonavane S."/>
            <person name="Akerstrom W."/>
            <person name="Nylinder S."/>
            <person name="Hedman E."/>
            <person name="Kallberg Y."/>
        </authorList>
    </citation>
    <scope>NUCLEOTIDE SEQUENCE [LARGE SCALE GENOMIC DNA]</scope>
</reference>
<evidence type="ECO:0000313" key="4">
    <source>
        <dbReference type="EMBL" id="CAL1273191.1"/>
    </source>
</evidence>
<dbReference type="InterPro" id="IPR003010">
    <property type="entry name" value="C-N_Hydrolase"/>
</dbReference>
<evidence type="ECO:0000313" key="5">
    <source>
        <dbReference type="Proteomes" id="UP001497382"/>
    </source>
</evidence>
<gene>
    <name evidence="4" type="ORF">LARSCL_LOCUS6751</name>
</gene>
<dbReference type="Pfam" id="PF19018">
    <property type="entry name" value="Vanin_C"/>
    <property type="match status" value="1"/>
</dbReference>
<feature type="domain" description="CN hydrolase" evidence="3">
    <location>
        <begin position="59"/>
        <end position="330"/>
    </location>
</feature>
<comment type="similarity">
    <text evidence="1">Belongs to the carbon-nitrogen hydrolase superfamily. BTD/VNN family.</text>
</comment>
<keyword evidence="5" id="KW-1185">Reference proteome</keyword>
<organism evidence="4 5">
    <name type="scientific">Larinioides sclopetarius</name>
    <dbReference type="NCBI Taxonomy" id="280406"/>
    <lineage>
        <taxon>Eukaryota</taxon>
        <taxon>Metazoa</taxon>
        <taxon>Ecdysozoa</taxon>
        <taxon>Arthropoda</taxon>
        <taxon>Chelicerata</taxon>
        <taxon>Arachnida</taxon>
        <taxon>Araneae</taxon>
        <taxon>Araneomorphae</taxon>
        <taxon>Entelegynae</taxon>
        <taxon>Araneoidea</taxon>
        <taxon>Araneidae</taxon>
        <taxon>Larinioides</taxon>
    </lineage>
</organism>
<dbReference type="EMBL" id="CAXIEN010000066">
    <property type="protein sequence ID" value="CAL1273191.1"/>
    <property type="molecule type" value="Genomic_DNA"/>
</dbReference>
<dbReference type="GO" id="GO:0016787">
    <property type="term" value="F:hydrolase activity"/>
    <property type="evidence" value="ECO:0007669"/>
    <property type="project" value="UniProtKB-KW"/>
</dbReference>
<evidence type="ECO:0000259" key="3">
    <source>
        <dbReference type="PROSITE" id="PS50263"/>
    </source>
</evidence>
<dbReference type="Gene3D" id="3.60.110.10">
    <property type="entry name" value="Carbon-nitrogen hydrolase"/>
    <property type="match status" value="1"/>
</dbReference>
<dbReference type="InterPro" id="IPR043957">
    <property type="entry name" value="Vanin_C"/>
</dbReference>
<name>A0AAV1ZRZ1_9ARAC</name>
<dbReference type="PROSITE" id="PS50263">
    <property type="entry name" value="CN_HYDROLASE"/>
    <property type="match status" value="1"/>
</dbReference>
<accession>A0AAV1ZRZ1</accession>
<keyword evidence="2" id="KW-0378">Hydrolase</keyword>
<dbReference type="InterPro" id="IPR036526">
    <property type="entry name" value="C-N_Hydrolase_sf"/>
</dbReference>
<dbReference type="SUPFAM" id="SSF56317">
    <property type="entry name" value="Carbon-nitrogen hydrolase"/>
    <property type="match status" value="1"/>
</dbReference>
<sequence>MQRLSEIYIGTEIYSELKTTETICFFCREMTFFVPVFIIVCVLRNGLFVNSDPSSKPYYTAAVFEHNRFGSMNDTADDIIQTNLEFYRKAAEVAKSKEADIIVFPEYGIIPPRDRKAIRVYLEDIPDPVQADINPCTEKERFAKHPILRGFSCIAQFHSIFVVGNMGDIKNCDIEYDCPSDGAFHFNTNVVFDRNGTMLLKYHKEHLFFETGMNPAREQPDPIFETDFGTFATFTCFDILFGKMSKIAHLPFVDGIVFPTFWVNTNPQFTSVQLWMSWSLGHNTTLMASNIQLPGEYSMGSGIFHGQFGPLAYTLNPDGKSKLVVARVPRSGYPFIPSDSSVTEITLEKTRKATFDGKDIRKMCSTYVLDYPDDANKDYRCMEEFTTYYNLVKLTEPSGYVEACHNGMCCSVDYSAENMKDNFYLGVYNGTHNSLDRYFWCEENCVIMRCEAIDDNPCAVFPRLSKTDFYKLVLRTNFTSNHIYPSVVSTAVRLVPLSQWNYARSPTETGYEAEINFNNKKGRSLIVAGLKGRCYDRDPSFEK</sequence>
<dbReference type="InterPro" id="IPR040154">
    <property type="entry name" value="Biotinidase/VNN"/>
</dbReference>
<evidence type="ECO:0000256" key="1">
    <source>
        <dbReference type="ARBA" id="ARBA00008225"/>
    </source>
</evidence>
<comment type="caution">
    <text evidence="4">The sequence shown here is derived from an EMBL/GenBank/DDBJ whole genome shotgun (WGS) entry which is preliminary data.</text>
</comment>
<evidence type="ECO:0000256" key="2">
    <source>
        <dbReference type="ARBA" id="ARBA00022801"/>
    </source>
</evidence>